<dbReference type="PANTHER" id="PTHR38779:SF2">
    <property type="entry name" value="TYPE II SECRETION SYSTEM PROTEIN I-RELATED"/>
    <property type="match status" value="1"/>
</dbReference>
<evidence type="ECO:0000256" key="4">
    <source>
        <dbReference type="ARBA" id="ARBA00022481"/>
    </source>
</evidence>
<dbReference type="PANTHER" id="PTHR38779">
    <property type="entry name" value="TYPE II SECRETION SYSTEM PROTEIN I-RELATED"/>
    <property type="match status" value="1"/>
</dbReference>
<accession>A0A7Y8GSN8</accession>
<sequence length="129" mass="13928">MNTARSGENRARGFTLIEILVALAVVAITLAAGMQATGALTRAAERQSDQWLAQICAENELTRLRLNRQLPGVGESTSTCEQAGRQLQVRLAVLPTPNPNFRRVDAVVEGPVQGVNARLLTLSTVMGRY</sequence>
<evidence type="ECO:0000256" key="3">
    <source>
        <dbReference type="ARBA" id="ARBA00022475"/>
    </source>
</evidence>
<comment type="subcellular location">
    <subcellularLocation>
        <location evidence="1 9">Cell inner membrane</location>
        <topology evidence="1 9">Single-pass membrane protein</topology>
    </subcellularLocation>
</comment>
<dbReference type="AlphaFoldDB" id="A0A7Y8GSN8"/>
<evidence type="ECO:0000256" key="6">
    <source>
        <dbReference type="ARBA" id="ARBA00022692"/>
    </source>
</evidence>
<dbReference type="NCBIfam" id="TIGR01707">
    <property type="entry name" value="gspI"/>
    <property type="match status" value="1"/>
</dbReference>
<dbReference type="InterPro" id="IPR045584">
    <property type="entry name" value="Pilin-like"/>
</dbReference>
<dbReference type="Gene3D" id="3.30.1300.30">
    <property type="entry name" value="GSPII I/J protein-like"/>
    <property type="match status" value="1"/>
</dbReference>
<comment type="subunit">
    <text evidence="9">Type II secretion is composed of four main components: the outer membrane complex, the inner membrane complex, the cytoplasmic secretion ATPase and the periplasm-spanning pseudopilus.</text>
</comment>
<dbReference type="Pfam" id="PF02501">
    <property type="entry name" value="T2SSI"/>
    <property type="match status" value="1"/>
</dbReference>
<evidence type="ECO:0000256" key="2">
    <source>
        <dbReference type="ARBA" id="ARBA00008358"/>
    </source>
</evidence>
<protein>
    <recommendedName>
        <fullName evidence="9">Type II secretion system protein I</fullName>
        <shortName evidence="9">T2SS minor pseudopilin I</shortName>
    </recommendedName>
</protein>
<keyword evidence="7" id="KW-1133">Transmembrane helix</keyword>
<dbReference type="NCBIfam" id="TIGR02532">
    <property type="entry name" value="IV_pilin_GFxxxE"/>
    <property type="match status" value="1"/>
</dbReference>
<dbReference type="InterPro" id="IPR003413">
    <property type="entry name" value="T2SS_GspI_C"/>
</dbReference>
<dbReference type="Pfam" id="PF07963">
    <property type="entry name" value="N_methyl"/>
    <property type="match status" value="1"/>
</dbReference>
<dbReference type="PROSITE" id="PS00409">
    <property type="entry name" value="PROKAR_NTER_METHYL"/>
    <property type="match status" value="1"/>
</dbReference>
<gene>
    <name evidence="11" type="primary">gspI</name>
    <name evidence="11" type="ORF">F3K02_02650</name>
</gene>
<keyword evidence="4 9" id="KW-0488">Methylation</keyword>
<keyword evidence="6" id="KW-0812">Transmembrane</keyword>
<keyword evidence="3" id="KW-1003">Cell membrane</keyword>
<keyword evidence="5 9" id="KW-0997">Cell inner membrane</keyword>
<evidence type="ECO:0000313" key="12">
    <source>
        <dbReference type="Proteomes" id="UP000545507"/>
    </source>
</evidence>
<keyword evidence="12" id="KW-1185">Reference proteome</keyword>
<evidence type="ECO:0000256" key="1">
    <source>
        <dbReference type="ARBA" id="ARBA00004377"/>
    </source>
</evidence>
<evidence type="ECO:0000256" key="5">
    <source>
        <dbReference type="ARBA" id="ARBA00022519"/>
    </source>
</evidence>
<dbReference type="InterPro" id="IPR012902">
    <property type="entry name" value="N_methyl_site"/>
</dbReference>
<keyword evidence="8" id="KW-0472">Membrane</keyword>
<reference evidence="11 12" key="1">
    <citation type="submission" date="2019-09" db="EMBL/GenBank/DDBJ databases">
        <title>Hydrogenophaga aromatica sp. nov., isolated from a para-xylene-degrading enrichment culture.</title>
        <authorList>
            <person name="Tancsics A."/>
            <person name="Banerjee S."/>
        </authorList>
    </citation>
    <scope>NUCLEOTIDE SEQUENCE [LARGE SCALE GENOMIC DNA]</scope>
    <source>
        <strain evidence="11 12">D2P1</strain>
    </source>
</reference>
<evidence type="ECO:0000256" key="9">
    <source>
        <dbReference type="RuleBase" id="RU368030"/>
    </source>
</evidence>
<evidence type="ECO:0000256" key="7">
    <source>
        <dbReference type="ARBA" id="ARBA00022989"/>
    </source>
</evidence>
<evidence type="ECO:0000256" key="8">
    <source>
        <dbReference type="ARBA" id="ARBA00023136"/>
    </source>
</evidence>
<dbReference type="RefSeq" id="WP_177133027.1">
    <property type="nucleotide sequence ID" value="NZ_VYGV01000003.1"/>
</dbReference>
<dbReference type="EMBL" id="VYGV01000003">
    <property type="protein sequence ID" value="NWF44155.1"/>
    <property type="molecule type" value="Genomic_DNA"/>
</dbReference>
<name>A0A7Y8GSN8_9BURK</name>
<comment type="caution">
    <text evidence="11">The sequence shown here is derived from an EMBL/GenBank/DDBJ whole genome shotgun (WGS) entry which is preliminary data.</text>
</comment>
<dbReference type="Proteomes" id="UP000545507">
    <property type="component" value="Unassembled WGS sequence"/>
</dbReference>
<proteinExistence type="inferred from homology"/>
<feature type="domain" description="Type II secretion system protein GspI C-terminal" evidence="10">
    <location>
        <begin position="49"/>
        <end position="126"/>
    </location>
</feature>
<organism evidence="11 12">
    <name type="scientific">Hydrogenophaga aromaticivorans</name>
    <dbReference type="NCBI Taxonomy" id="2610898"/>
    <lineage>
        <taxon>Bacteria</taxon>
        <taxon>Pseudomonadati</taxon>
        <taxon>Pseudomonadota</taxon>
        <taxon>Betaproteobacteria</taxon>
        <taxon>Burkholderiales</taxon>
        <taxon>Comamonadaceae</taxon>
        <taxon>Hydrogenophaga</taxon>
    </lineage>
</organism>
<dbReference type="GO" id="GO:0005886">
    <property type="term" value="C:plasma membrane"/>
    <property type="evidence" value="ECO:0007669"/>
    <property type="project" value="UniProtKB-SubCell"/>
</dbReference>
<dbReference type="SUPFAM" id="SSF54523">
    <property type="entry name" value="Pili subunits"/>
    <property type="match status" value="1"/>
</dbReference>
<dbReference type="InterPro" id="IPR010052">
    <property type="entry name" value="T2SS_protein-GspI"/>
</dbReference>
<dbReference type="GO" id="GO:0015627">
    <property type="term" value="C:type II protein secretion system complex"/>
    <property type="evidence" value="ECO:0007669"/>
    <property type="project" value="UniProtKB-UniRule"/>
</dbReference>
<evidence type="ECO:0000313" key="11">
    <source>
        <dbReference type="EMBL" id="NWF44155.1"/>
    </source>
</evidence>
<evidence type="ECO:0000259" key="10">
    <source>
        <dbReference type="Pfam" id="PF02501"/>
    </source>
</evidence>
<comment type="PTM">
    <text evidence="9">Cleaved by prepilin peptidase.</text>
</comment>
<dbReference type="GO" id="GO:0015628">
    <property type="term" value="P:protein secretion by the type II secretion system"/>
    <property type="evidence" value="ECO:0007669"/>
    <property type="project" value="UniProtKB-UniRule"/>
</dbReference>
<comment type="similarity">
    <text evidence="2 9">Belongs to the GSP I family.</text>
</comment>
<comment type="function">
    <text evidence="9">Component of the type II secretion system required for the energy-dependent secretion of extracellular factors such as proteases and toxins from the periplasm.</text>
</comment>